<evidence type="ECO:0000313" key="1">
    <source>
        <dbReference type="EnsemblPlants" id="TraesCS7D02G441900.1.cds1"/>
    </source>
</evidence>
<dbReference type="Gramene" id="TraesCLE_scaffold_050339_01G000100.1">
    <property type="protein sequence ID" value="TraesCLE_scaffold_050339_01G000100.1"/>
    <property type="gene ID" value="TraesCLE_scaffold_050339_01G000100"/>
</dbReference>
<dbReference type="SMR" id="A0A3B6TPU5"/>
<dbReference type="Gramene" id="TraesSYM7D03G04509040.1">
    <property type="protein sequence ID" value="TraesSYM7D03G04509040.1.CDS1"/>
    <property type="gene ID" value="TraesSYM7D03G04509040"/>
</dbReference>
<dbReference type="Gramene" id="TraesWEE_scaffold_133729_01G000100.1">
    <property type="protein sequence ID" value="TraesWEE_scaffold_133729_01G000100.1"/>
    <property type="gene ID" value="TraesWEE_scaffold_133729_01G000100"/>
</dbReference>
<dbReference type="Gramene" id="TraesLDM7D03G04461390.1">
    <property type="protein sequence ID" value="TraesLDM7D03G04461390.1.CDS1"/>
    <property type="gene ID" value="TraesLDM7D03G04461390"/>
</dbReference>
<accession>A0A3B6TPU5</accession>
<dbReference type="Gramene" id="TraesSTA7D03G04449010.1">
    <property type="protein sequence ID" value="TraesSTA7D03G04449010.1.CDS1"/>
    <property type="gene ID" value="TraesSTA7D03G04449010"/>
</dbReference>
<dbReference type="Gramene" id="TraesPARA_EIv1.0_2614370.1">
    <property type="protein sequence ID" value="TraesPARA_EIv1.0_2614370.1.CDS1"/>
    <property type="gene ID" value="TraesPARA_EIv1.0_2614370"/>
</dbReference>
<dbReference type="EnsemblPlants" id="TraesCS7D02G441900.1">
    <property type="protein sequence ID" value="TraesCS7D02G441900.1.cds1"/>
    <property type="gene ID" value="TraesCS7D02G441900"/>
</dbReference>
<dbReference type="Gramene" id="TraesCAD_scaffold_153966_01G000100.1">
    <property type="protein sequence ID" value="TraesCAD_scaffold_153966_01G000100.1"/>
    <property type="gene ID" value="TraesCAD_scaffold_153966_01G000100"/>
</dbReference>
<keyword evidence="2" id="KW-1185">Reference proteome</keyword>
<dbReference type="Gramene" id="TraesROB_scaffold_103377_01G000100.1">
    <property type="protein sequence ID" value="TraesROB_scaffold_103377_01G000100.1"/>
    <property type="gene ID" value="TraesROB_scaffold_103377_01G000100"/>
</dbReference>
<name>A0A3B6TPU5_WHEAT</name>
<reference evidence="1" key="2">
    <citation type="submission" date="2018-10" db="UniProtKB">
        <authorList>
            <consortium name="EnsemblPlants"/>
        </authorList>
    </citation>
    <scope>IDENTIFICATION</scope>
</reference>
<dbReference type="Proteomes" id="UP000019116">
    <property type="component" value="Chromosome 7D"/>
</dbReference>
<sequence>MQHPLMILKFLIKLGNMHTKVVLRDGAEQLLVVYILQCCSNLSTLSRSSTNILGVFIVPLSMKEHDQIENQTEISVKHIRSRKVENLLHKVRFSSFRTFSVIQILLQFQNMY</sequence>
<dbReference type="Gramene" id="TraesJUL7D03G04499160.1">
    <property type="protein sequence ID" value="TraesJUL7D03G04499160.1.CDS1"/>
    <property type="gene ID" value="TraesJUL7D03G04499160"/>
</dbReference>
<dbReference type="Gramene" id="TraesCS7D03G1047300.1">
    <property type="protein sequence ID" value="TraesCS7D03G1047300.1.CDS1"/>
    <property type="gene ID" value="TraesCS7D03G1047300"/>
</dbReference>
<evidence type="ECO:0000313" key="2">
    <source>
        <dbReference type="Proteomes" id="UP000019116"/>
    </source>
</evidence>
<dbReference type="AlphaFoldDB" id="A0A3B6TPU5"/>
<dbReference type="Gramene" id="TraesARI7D03G04531270.1">
    <property type="protein sequence ID" value="TraesARI7D03G04531270.1.CDS1"/>
    <property type="gene ID" value="TraesARI7D03G04531270"/>
</dbReference>
<proteinExistence type="predicted"/>
<reference evidence="1" key="1">
    <citation type="submission" date="2018-08" db="EMBL/GenBank/DDBJ databases">
        <authorList>
            <person name="Rossello M."/>
        </authorList>
    </citation>
    <scope>NUCLEOTIDE SEQUENCE [LARGE SCALE GENOMIC DNA]</scope>
    <source>
        <strain evidence="1">cv. Chinese Spring</strain>
    </source>
</reference>
<protein>
    <submittedName>
        <fullName evidence="1">Uncharacterized protein</fullName>
    </submittedName>
</protein>
<organism evidence="1">
    <name type="scientific">Triticum aestivum</name>
    <name type="common">Wheat</name>
    <dbReference type="NCBI Taxonomy" id="4565"/>
    <lineage>
        <taxon>Eukaryota</taxon>
        <taxon>Viridiplantae</taxon>
        <taxon>Streptophyta</taxon>
        <taxon>Embryophyta</taxon>
        <taxon>Tracheophyta</taxon>
        <taxon>Spermatophyta</taxon>
        <taxon>Magnoliopsida</taxon>
        <taxon>Liliopsida</taxon>
        <taxon>Poales</taxon>
        <taxon>Poaceae</taxon>
        <taxon>BOP clade</taxon>
        <taxon>Pooideae</taxon>
        <taxon>Triticodae</taxon>
        <taxon>Triticeae</taxon>
        <taxon>Triticinae</taxon>
        <taxon>Triticum</taxon>
    </lineage>
</organism>
<dbReference type="Gramene" id="TraesCS7D02G441900.1">
    <property type="protein sequence ID" value="TraesCS7D02G441900.1.cds1"/>
    <property type="gene ID" value="TraesCS7D02G441900"/>
</dbReference>